<keyword evidence="3" id="KW-1003">Cell membrane</keyword>
<reference evidence="16 18" key="3">
    <citation type="submission" date="2021-02" db="EMBL/GenBank/DDBJ databases">
        <title>FDA dAtabase for Regulatory Grade micrObial Sequences (FDA-ARGOS): Supporting development and validation of Infectious Disease Dx tests.</title>
        <authorList>
            <person name="Sproer C."/>
            <person name="Gronow S."/>
            <person name="Severitt S."/>
            <person name="Schroder I."/>
            <person name="Tallon L."/>
            <person name="Sadzewicz L."/>
            <person name="Zhao X."/>
            <person name="Boylan J."/>
            <person name="Ott S."/>
            <person name="Bowen H."/>
            <person name="Vavikolanu K."/>
            <person name="Mehta A."/>
            <person name="Aluvathingal J."/>
            <person name="Nadendla S."/>
            <person name="Lowell S."/>
            <person name="Myers T."/>
            <person name="Yan Y."/>
            <person name="Sichtig H."/>
        </authorList>
    </citation>
    <scope>NUCLEOTIDE SEQUENCE [LARGE SCALE GENOMIC DNA]</scope>
    <source>
        <strain evidence="16 18">FDAARGOS_1207</strain>
    </source>
</reference>
<dbReference type="Pfam" id="PF00367">
    <property type="entry name" value="PTS_EIIB"/>
    <property type="match status" value="1"/>
</dbReference>
<dbReference type="GO" id="GO:0009401">
    <property type="term" value="P:phosphoenolpyruvate-dependent sugar phosphotransferase system"/>
    <property type="evidence" value="ECO:0007669"/>
    <property type="project" value="UniProtKB-KW"/>
</dbReference>
<feature type="active site" description="Phosphocysteine intermediate; for EIIB activity" evidence="11">
    <location>
        <position position="410"/>
    </location>
</feature>
<dbReference type="InterPro" id="IPR018113">
    <property type="entry name" value="PTrfase_EIIB_Cys"/>
</dbReference>
<dbReference type="OrthoDB" id="9764327at2"/>
<keyword evidence="8" id="KW-0418">Kinase</keyword>
<keyword evidence="18" id="KW-1185">Reference proteome</keyword>
<keyword evidence="5" id="KW-0808">Transferase</keyword>
<evidence type="ECO:0000259" key="14">
    <source>
        <dbReference type="PROSITE" id="PS51103"/>
    </source>
</evidence>
<keyword evidence="9 12" id="KW-1133">Transmembrane helix</keyword>
<evidence type="ECO:0000256" key="9">
    <source>
        <dbReference type="ARBA" id="ARBA00022989"/>
    </source>
</evidence>
<evidence type="ECO:0000256" key="6">
    <source>
        <dbReference type="ARBA" id="ARBA00022683"/>
    </source>
</evidence>
<dbReference type="CDD" id="cd00212">
    <property type="entry name" value="PTS_IIB_glc"/>
    <property type="match status" value="1"/>
</dbReference>
<keyword evidence="2" id="KW-0813">Transport</keyword>
<keyword evidence="10 12" id="KW-0472">Membrane</keyword>
<feature type="transmembrane region" description="Helical" evidence="12">
    <location>
        <begin position="130"/>
        <end position="152"/>
    </location>
</feature>
<keyword evidence="7 12" id="KW-0812">Transmembrane</keyword>
<feature type="transmembrane region" description="Helical" evidence="12">
    <location>
        <begin position="332"/>
        <end position="353"/>
    </location>
</feature>
<keyword evidence="4" id="KW-0762">Sugar transport</keyword>
<dbReference type="Proteomes" id="UP000627155">
    <property type="component" value="Chromosome"/>
</dbReference>
<protein>
    <submittedName>
        <fullName evidence="15">PTS acetylglucosamine transporter subunit IIB</fullName>
    </submittedName>
    <submittedName>
        <fullName evidence="16">PTS transporter subunit EIIC</fullName>
    </submittedName>
</protein>
<dbReference type="GO" id="GO:0005886">
    <property type="term" value="C:plasma membrane"/>
    <property type="evidence" value="ECO:0007669"/>
    <property type="project" value="UniProtKB-SubCell"/>
</dbReference>
<evidence type="ECO:0000256" key="3">
    <source>
        <dbReference type="ARBA" id="ARBA00022475"/>
    </source>
</evidence>
<organism evidence="15 17">
    <name type="scientific">Mammaliicoccus vitulinus</name>
    <dbReference type="NCBI Taxonomy" id="71237"/>
    <lineage>
        <taxon>Bacteria</taxon>
        <taxon>Bacillati</taxon>
        <taxon>Bacillota</taxon>
        <taxon>Bacilli</taxon>
        <taxon>Bacillales</taxon>
        <taxon>Staphylococcaceae</taxon>
        <taxon>Mammaliicoccus</taxon>
    </lineage>
</organism>
<accession>A0A2T4PWK3</accession>
<feature type="domain" description="PTS EIIC type-1" evidence="14">
    <location>
        <begin position="1"/>
        <end position="365"/>
    </location>
</feature>
<reference evidence="15 17" key="1">
    <citation type="journal article" date="2016" name="Front. Microbiol.">
        <title>Comprehensive Phylogenetic Analysis of Bovine Non-aureus Staphylococci Species Based on Whole-Genome Sequencing.</title>
        <authorList>
            <person name="Naushad S."/>
            <person name="Barkema H.W."/>
            <person name="Luby C."/>
            <person name="Condas L.A."/>
            <person name="Nobrega D.B."/>
            <person name="Carson D.A."/>
            <person name="De Buck J."/>
        </authorList>
    </citation>
    <scope>NUCLEOTIDE SEQUENCE [LARGE SCALE GENOMIC DNA]</scope>
    <source>
        <strain evidence="15 17">SNUC 2204</strain>
    </source>
</reference>
<dbReference type="PANTHER" id="PTHR30009">
    <property type="entry name" value="CYTOCHROME C-TYPE SYNTHESIS PROTEIN AND PTS TRANSMEMBRANE COMPONENT"/>
    <property type="match status" value="1"/>
</dbReference>
<gene>
    <name evidence="15" type="ORF">BU072_00855</name>
    <name evidence="16" type="ORF">I6J37_05975</name>
</gene>
<sequence>MMRFLQKLGRSMLIPIVALPAAGILFRISSEDLLDWKLFQASGAIFNNIDILIAIGIAMGLSKTKDRGIPALTGFIAISILKEGLNILDSDLNMSVFGGLISGLLAAWVYNKFKDVELPKVFSFFSGENFPITMIILLMLPVTGISFLVWPYAQSSIDWLAQSLVTLGGLGVFINGFLNRFLLPFGLHHVLNTYIYFGLGDFKTSGGEVVHGEVTRFLNGDPTAGYFLSGYFVSIMFGVPAIALAISKAAKYNKQNTKALMGSGSFTAIVAGITEPIEFTFLFTSPFLYFIHSVYTGLAGMTLYYLHIREGFSWGGSIIDYVLNLGLSDKGWMIIPVGIGFFILYFVTFYFYIINRNVPIIGQIEESNFDEEKSDEEKDLSLTHNQYRYMSKKILENIGTKDNVIEYENCITRLRLELRDTSLINKDKIMQTGAHGVVIIDKHNAQIIIGPEVTKLVKEFNKEIENT</sequence>
<reference evidence="15" key="2">
    <citation type="submission" date="2018-03" db="EMBL/GenBank/DDBJ databases">
        <authorList>
            <person name="Keele B.F."/>
        </authorList>
    </citation>
    <scope>NUCLEOTIDE SEQUENCE</scope>
    <source>
        <strain evidence="15">SNUC 2204</strain>
    </source>
</reference>
<evidence type="ECO:0000256" key="8">
    <source>
        <dbReference type="ARBA" id="ARBA00022777"/>
    </source>
</evidence>
<dbReference type="InterPro" id="IPR036878">
    <property type="entry name" value="Glu_permease_IIB"/>
</dbReference>
<evidence type="ECO:0000256" key="10">
    <source>
        <dbReference type="ARBA" id="ARBA00023136"/>
    </source>
</evidence>
<evidence type="ECO:0000256" key="7">
    <source>
        <dbReference type="ARBA" id="ARBA00022692"/>
    </source>
</evidence>
<dbReference type="InterPro" id="IPR003352">
    <property type="entry name" value="PTS_EIIC"/>
</dbReference>
<feature type="transmembrane region" description="Helical" evidence="12">
    <location>
        <begin position="226"/>
        <end position="247"/>
    </location>
</feature>
<evidence type="ECO:0000313" key="18">
    <source>
        <dbReference type="Proteomes" id="UP000627155"/>
    </source>
</evidence>
<dbReference type="AlphaFoldDB" id="A0A2T4PWK3"/>
<dbReference type="GO" id="GO:0008982">
    <property type="term" value="F:protein-N(PI)-phosphohistidine-sugar phosphotransferase activity"/>
    <property type="evidence" value="ECO:0007669"/>
    <property type="project" value="InterPro"/>
</dbReference>
<dbReference type="Proteomes" id="UP000241209">
    <property type="component" value="Unassembled WGS sequence"/>
</dbReference>
<evidence type="ECO:0000256" key="12">
    <source>
        <dbReference type="SAM" id="Phobius"/>
    </source>
</evidence>
<evidence type="ECO:0000313" key="16">
    <source>
        <dbReference type="EMBL" id="QRO86198.1"/>
    </source>
</evidence>
<dbReference type="PROSITE" id="PS51103">
    <property type="entry name" value="PTS_EIIC_TYPE_1"/>
    <property type="match status" value="1"/>
</dbReference>
<evidence type="ECO:0000256" key="1">
    <source>
        <dbReference type="ARBA" id="ARBA00004651"/>
    </source>
</evidence>
<dbReference type="Pfam" id="PF02378">
    <property type="entry name" value="PTS_EIIC"/>
    <property type="match status" value="1"/>
</dbReference>
<evidence type="ECO:0000256" key="11">
    <source>
        <dbReference type="PROSITE-ProRule" id="PRU00421"/>
    </source>
</evidence>
<dbReference type="STRING" id="1167632.GCA_000286335_01506"/>
<feature type="domain" description="PTS EIIB type-1" evidence="13">
    <location>
        <begin position="388"/>
        <end position="467"/>
    </location>
</feature>
<feature type="transmembrane region" description="Helical" evidence="12">
    <location>
        <begin position="41"/>
        <end position="61"/>
    </location>
</feature>
<dbReference type="InterPro" id="IPR050429">
    <property type="entry name" value="PTS_Glucose_EIICBA"/>
</dbReference>
<comment type="subcellular location">
    <subcellularLocation>
        <location evidence="1">Cell membrane</location>
        <topology evidence="1">Multi-pass membrane protein</topology>
    </subcellularLocation>
</comment>
<dbReference type="EMBL" id="PZFK01000002">
    <property type="protein sequence ID" value="PTI30858.1"/>
    <property type="molecule type" value="Genomic_DNA"/>
</dbReference>
<evidence type="ECO:0000256" key="4">
    <source>
        <dbReference type="ARBA" id="ARBA00022597"/>
    </source>
</evidence>
<evidence type="ECO:0000259" key="13">
    <source>
        <dbReference type="PROSITE" id="PS51098"/>
    </source>
</evidence>
<dbReference type="NCBIfam" id="TIGR00826">
    <property type="entry name" value="EIIB_glc"/>
    <property type="match status" value="1"/>
</dbReference>
<evidence type="ECO:0000256" key="2">
    <source>
        <dbReference type="ARBA" id="ARBA00022448"/>
    </source>
</evidence>
<feature type="transmembrane region" description="Helical" evidence="12">
    <location>
        <begin position="159"/>
        <end position="178"/>
    </location>
</feature>
<dbReference type="GO" id="GO:0016301">
    <property type="term" value="F:kinase activity"/>
    <property type="evidence" value="ECO:0007669"/>
    <property type="project" value="UniProtKB-KW"/>
</dbReference>
<dbReference type="PROSITE" id="PS51098">
    <property type="entry name" value="PTS_EIIB_TYPE_1"/>
    <property type="match status" value="1"/>
</dbReference>
<dbReference type="Gene3D" id="3.30.1360.60">
    <property type="entry name" value="Glucose permease domain IIB"/>
    <property type="match status" value="1"/>
</dbReference>
<dbReference type="PROSITE" id="PS01035">
    <property type="entry name" value="PTS_EIIB_TYPE_1_CYS"/>
    <property type="match status" value="1"/>
</dbReference>
<dbReference type="SUPFAM" id="SSF55604">
    <property type="entry name" value="Glucose permease domain IIB"/>
    <property type="match status" value="1"/>
</dbReference>
<feature type="transmembrane region" description="Helical" evidence="12">
    <location>
        <begin position="92"/>
        <end position="110"/>
    </location>
</feature>
<evidence type="ECO:0000256" key="5">
    <source>
        <dbReference type="ARBA" id="ARBA00022679"/>
    </source>
</evidence>
<dbReference type="GO" id="GO:0090563">
    <property type="term" value="F:protein-phosphocysteine-sugar phosphotransferase activity"/>
    <property type="evidence" value="ECO:0007669"/>
    <property type="project" value="TreeGrafter"/>
</dbReference>
<name>A0A2T4PWK3_9STAP</name>
<keyword evidence="6" id="KW-0598">Phosphotransferase system</keyword>
<dbReference type="InterPro" id="IPR001996">
    <property type="entry name" value="PTS_IIB_1"/>
</dbReference>
<dbReference type="InterPro" id="IPR013013">
    <property type="entry name" value="PTS_EIIC_1"/>
</dbReference>
<feature type="transmembrane region" description="Helical" evidence="12">
    <location>
        <begin position="12"/>
        <end position="29"/>
    </location>
</feature>
<evidence type="ECO:0000313" key="15">
    <source>
        <dbReference type="EMBL" id="PTI30858.1"/>
    </source>
</evidence>
<dbReference type="EMBL" id="CP069486">
    <property type="protein sequence ID" value="QRO86198.1"/>
    <property type="molecule type" value="Genomic_DNA"/>
</dbReference>
<dbReference type="RefSeq" id="WP_016912184.1">
    <property type="nucleotide sequence ID" value="NZ_CANQVP010000094.1"/>
</dbReference>
<evidence type="ECO:0000313" key="17">
    <source>
        <dbReference type="Proteomes" id="UP000241209"/>
    </source>
</evidence>
<proteinExistence type="predicted"/>
<feature type="transmembrane region" description="Helical" evidence="12">
    <location>
        <begin position="287"/>
        <end position="306"/>
    </location>
</feature>